<evidence type="ECO:0000259" key="1">
    <source>
        <dbReference type="PROSITE" id="PS51085"/>
    </source>
</evidence>
<dbReference type="InterPro" id="IPR043129">
    <property type="entry name" value="ATPase_NBD"/>
</dbReference>
<dbReference type="eggNOG" id="COG3894">
    <property type="taxonomic scope" value="Bacteria"/>
</dbReference>
<evidence type="ECO:0000313" key="2">
    <source>
        <dbReference type="EMBL" id="CCO06947.1"/>
    </source>
</evidence>
<dbReference type="Gene3D" id="3.10.20.30">
    <property type="match status" value="1"/>
</dbReference>
<dbReference type="InterPro" id="IPR012675">
    <property type="entry name" value="Beta-grasp_dom_sf"/>
</dbReference>
<name>K8DWU6_9FIRM</name>
<comment type="caution">
    <text evidence="2">The sequence shown here is derived from an EMBL/GenBank/DDBJ whole genome shotgun (WGS) entry which is preliminary data.</text>
</comment>
<dbReference type="InterPro" id="IPR052911">
    <property type="entry name" value="Corrinoid_activation_enz"/>
</dbReference>
<dbReference type="PROSITE" id="PS51085">
    <property type="entry name" value="2FE2S_FER_2"/>
    <property type="match status" value="1"/>
</dbReference>
<dbReference type="Pfam" id="PF00111">
    <property type="entry name" value="Fer2"/>
    <property type="match status" value="1"/>
</dbReference>
<dbReference type="SUPFAM" id="SSF54292">
    <property type="entry name" value="2Fe-2S ferredoxin-like"/>
    <property type="match status" value="1"/>
</dbReference>
<dbReference type="OrthoDB" id="9810588at2"/>
<keyword evidence="3" id="KW-1185">Reference proteome</keyword>
<dbReference type="PANTHER" id="PTHR42895:SF2">
    <property type="entry name" value="IRON-SULFUR CLUSTER PROTEIN"/>
    <property type="match status" value="1"/>
</dbReference>
<organism evidence="2 3">
    <name type="scientific">Desulforamulus hydrothermalis Lam5 = DSM 18033</name>
    <dbReference type="NCBI Taxonomy" id="1121428"/>
    <lineage>
        <taxon>Bacteria</taxon>
        <taxon>Bacillati</taxon>
        <taxon>Bacillota</taxon>
        <taxon>Clostridia</taxon>
        <taxon>Eubacteriales</taxon>
        <taxon>Peptococcaceae</taxon>
        <taxon>Desulforamulus</taxon>
    </lineage>
</organism>
<dbReference type="SUPFAM" id="SSF53067">
    <property type="entry name" value="Actin-like ATPase domain"/>
    <property type="match status" value="1"/>
</dbReference>
<evidence type="ECO:0000313" key="3">
    <source>
        <dbReference type="Proteomes" id="UP000009315"/>
    </source>
</evidence>
<dbReference type="GO" id="GO:0051536">
    <property type="term" value="F:iron-sulfur cluster binding"/>
    <property type="evidence" value="ECO:0007669"/>
    <property type="project" value="InterPro"/>
</dbReference>
<reference evidence="2 3" key="1">
    <citation type="journal article" date="2013" name="Genome Announc.">
        <title>Genome Sequence of the Sulfate-Reducing Bacterium Desulfotomaculum hydrothermale Lam5(T).</title>
        <authorList>
            <person name="Amin O."/>
            <person name="Fardeau M.L."/>
            <person name="Valette O."/>
            <person name="Hirschler-Rea A."/>
            <person name="Barbe V."/>
            <person name="Medigue C."/>
            <person name="Vacherie B."/>
            <person name="Ollivier B."/>
            <person name="Bertin P.N."/>
            <person name="Dolla A."/>
        </authorList>
    </citation>
    <scope>NUCLEOTIDE SEQUENCE [LARGE SCALE GENOMIC DNA]</scope>
    <source>
        <strain evidence="3">Lam5 / DSM 18033</strain>
    </source>
</reference>
<sequence>MASPKIIVTFVPGSCSLEVTPGLTVLEAARLAGVNLPAPCGGSGRCGKCLVKMTPGPDQQTPQYVPACQTTITRSVQIELPADPLIILEQAQAPREELAPAVYWKDGVLKHRAGLKLEGAATRGRLLGLAVDLGTTTMVGYLYDLTGGLRLATAAGVNGQLTYGADVLSRLAHALQGEAAYRQLRQALSHSLDQLILNCSRLAQVQCGDIKEIVIVGNTAMIHLLLNLPVRGLAVAPFQPAAGGPWYCHAGDLGLTAAAEAVCYLPPLIGGFVGSDALAAALAQGFDRPSNETGMVVDIGTNGEILLQNGPLLLAASVPAGPAFEGGNIQCGMPATRGAVCQVTMDYDVRLQVIGDTKPIGLCGSGLVDAVAEMLRLRLLDRSGRLVEVKEVPPVVSFKIKQKLQPAGQNKRFLLADNVFLDQRDIRQVQLAKAAVAAGIKAVLAEAGLTPRQLDVMWLAGGFGNYLNPSNALRIGLLGEPEPGRIRQVGNAAGAGACQMLLSYAAREKAVSLSQRFKHLELAARQGYQEFFMQELNFPAHEYGS</sequence>
<dbReference type="Gene3D" id="3.30.420.480">
    <property type="entry name" value="Domain of unknown function (DUF4445)"/>
    <property type="match status" value="1"/>
</dbReference>
<dbReference type="AlphaFoldDB" id="K8DWU6"/>
<dbReference type="PANTHER" id="PTHR42895">
    <property type="entry name" value="IRON-SULFUR CLUSTER-BINDING PROTEIN-RELATED"/>
    <property type="match status" value="1"/>
</dbReference>
<dbReference type="InterPro" id="IPR041414">
    <property type="entry name" value="Raco-like_middle"/>
</dbReference>
<dbReference type="EMBL" id="CAOS01000001">
    <property type="protein sequence ID" value="CCO06947.1"/>
    <property type="molecule type" value="Genomic_DNA"/>
</dbReference>
<dbReference type="Pfam" id="PF17651">
    <property type="entry name" value="Raco_middle"/>
    <property type="match status" value="1"/>
</dbReference>
<dbReference type="RefSeq" id="WP_008409608.1">
    <property type="nucleotide sequence ID" value="NZ_CAOS01000001.1"/>
</dbReference>
<dbReference type="STRING" id="1121428.DESHY_10107"/>
<dbReference type="CDD" id="cd00207">
    <property type="entry name" value="fer2"/>
    <property type="match status" value="1"/>
</dbReference>
<proteinExistence type="predicted"/>
<feature type="domain" description="2Fe-2S ferredoxin-type" evidence="1">
    <location>
        <begin position="6"/>
        <end position="84"/>
    </location>
</feature>
<protein>
    <submittedName>
        <fullName evidence="2">Ferredoxin</fullName>
    </submittedName>
</protein>
<dbReference type="InterPro" id="IPR027980">
    <property type="entry name" value="RACo_C"/>
</dbReference>
<accession>K8DWU6</accession>
<gene>
    <name evidence="2" type="ORF">DESHY_10107</name>
</gene>
<dbReference type="Pfam" id="PF14574">
    <property type="entry name" value="RACo_C_ter"/>
    <property type="match status" value="1"/>
</dbReference>
<dbReference type="eggNOG" id="COG0633">
    <property type="taxonomic scope" value="Bacteria"/>
</dbReference>
<dbReference type="InterPro" id="IPR036010">
    <property type="entry name" value="2Fe-2S_ferredoxin-like_sf"/>
</dbReference>
<dbReference type="Proteomes" id="UP000009315">
    <property type="component" value="Unassembled WGS sequence"/>
</dbReference>
<dbReference type="InterPro" id="IPR042259">
    <property type="entry name" value="Raco-like_middle_sf"/>
</dbReference>
<dbReference type="InterPro" id="IPR001041">
    <property type="entry name" value="2Fe-2S_ferredoxin-type"/>
</dbReference>